<name>A0ACC3Z5N8_COLTU</name>
<organism evidence="1 2">
    <name type="scientific">Colletotrichum truncatum</name>
    <name type="common">Anthracnose fungus</name>
    <name type="synonym">Colletotrichum capsici</name>
    <dbReference type="NCBI Taxonomy" id="5467"/>
    <lineage>
        <taxon>Eukaryota</taxon>
        <taxon>Fungi</taxon>
        <taxon>Dikarya</taxon>
        <taxon>Ascomycota</taxon>
        <taxon>Pezizomycotina</taxon>
        <taxon>Sordariomycetes</taxon>
        <taxon>Hypocreomycetidae</taxon>
        <taxon>Glomerellales</taxon>
        <taxon>Glomerellaceae</taxon>
        <taxon>Colletotrichum</taxon>
        <taxon>Colletotrichum truncatum species complex</taxon>
    </lineage>
</organism>
<evidence type="ECO:0000313" key="1">
    <source>
        <dbReference type="EMBL" id="KAL0939413.1"/>
    </source>
</evidence>
<gene>
    <name evidence="1" type="ORF">CTRU02_206023</name>
</gene>
<sequence>MMVSRPLLMGFFTIAAIWSDFFQADFQMSYGLGGVFGVEEKSSHGWTRVLVPHCDPEKWTVRSQMLWRVSEYHHGDDQNLCQSQGDL</sequence>
<comment type="caution">
    <text evidence="1">The sequence shown here is derived from an EMBL/GenBank/DDBJ whole genome shotgun (WGS) entry which is preliminary data.</text>
</comment>
<dbReference type="EMBL" id="VUJX02000003">
    <property type="protein sequence ID" value="KAL0939413.1"/>
    <property type="molecule type" value="Genomic_DNA"/>
</dbReference>
<keyword evidence="2" id="KW-1185">Reference proteome</keyword>
<accession>A0ACC3Z5N8</accession>
<dbReference type="Proteomes" id="UP000805649">
    <property type="component" value="Unassembled WGS sequence"/>
</dbReference>
<protein>
    <submittedName>
        <fullName evidence="1">Uncharacterized protein</fullName>
    </submittedName>
</protein>
<proteinExistence type="predicted"/>
<evidence type="ECO:0000313" key="2">
    <source>
        <dbReference type="Proteomes" id="UP000805649"/>
    </source>
</evidence>
<reference evidence="1 2" key="1">
    <citation type="journal article" date="2020" name="Phytopathology">
        <title>Genome Sequence Resources of Colletotrichum truncatum, C. plurivorum, C. musicola, and C. sojae: Four Species Pathogenic to Soybean (Glycine max).</title>
        <authorList>
            <person name="Rogerio F."/>
            <person name="Boufleur T.R."/>
            <person name="Ciampi-Guillardi M."/>
            <person name="Sukno S.A."/>
            <person name="Thon M.R."/>
            <person name="Massola Junior N.S."/>
            <person name="Baroncelli R."/>
        </authorList>
    </citation>
    <scope>NUCLEOTIDE SEQUENCE [LARGE SCALE GENOMIC DNA]</scope>
    <source>
        <strain evidence="1 2">CMES1059</strain>
    </source>
</reference>